<dbReference type="Proteomes" id="UP001216390">
    <property type="component" value="Chromosome"/>
</dbReference>
<evidence type="ECO:0000256" key="2">
    <source>
        <dbReference type="SAM" id="Phobius"/>
    </source>
</evidence>
<reference evidence="5" key="1">
    <citation type="submission" date="2023-01" db="EMBL/GenBank/DDBJ databases">
        <title>The diversity of Class Acidimicrobiia in South China Sea sediment environments and the proposal of Iamia marina sp. nov., a novel species of the genus Iamia.</title>
        <authorList>
            <person name="He Y."/>
            <person name="Tian X."/>
        </authorList>
    </citation>
    <scope>NUCLEOTIDE SEQUENCE</scope>
    <source>
        <strain evidence="5">DSM 19957</strain>
    </source>
</reference>
<keyword evidence="6" id="KW-1185">Reference proteome</keyword>
<keyword evidence="2" id="KW-0472">Membrane</keyword>
<dbReference type="Pfam" id="PF07885">
    <property type="entry name" value="Ion_trans_2"/>
    <property type="match status" value="1"/>
</dbReference>
<proteinExistence type="predicted"/>
<gene>
    <name evidence="5" type="ORF">PO878_11045</name>
</gene>
<organism evidence="5 6">
    <name type="scientific">Iamia majanohamensis</name>
    <dbReference type="NCBI Taxonomy" id="467976"/>
    <lineage>
        <taxon>Bacteria</taxon>
        <taxon>Bacillati</taxon>
        <taxon>Actinomycetota</taxon>
        <taxon>Acidimicrobiia</taxon>
        <taxon>Acidimicrobiales</taxon>
        <taxon>Iamiaceae</taxon>
        <taxon>Iamia</taxon>
    </lineage>
</organism>
<dbReference type="InterPro" id="IPR036291">
    <property type="entry name" value="NAD(P)-bd_dom_sf"/>
</dbReference>
<evidence type="ECO:0000259" key="3">
    <source>
        <dbReference type="PROSITE" id="PS51201"/>
    </source>
</evidence>
<dbReference type="KEGG" id="ima:PO878_11045"/>
<dbReference type="RefSeq" id="WP_272734560.1">
    <property type="nucleotide sequence ID" value="NZ_CP116942.1"/>
</dbReference>
<protein>
    <submittedName>
        <fullName evidence="5">NAD-binding protein</fullName>
    </submittedName>
</protein>
<dbReference type="PROSITE" id="PS51201">
    <property type="entry name" value="RCK_N"/>
    <property type="match status" value="1"/>
</dbReference>
<comment type="subcellular location">
    <subcellularLocation>
        <location evidence="1">Cell membrane</location>
        <topology evidence="1">Multi-pass membrane protein</topology>
    </subcellularLocation>
</comment>
<evidence type="ECO:0000313" key="5">
    <source>
        <dbReference type="EMBL" id="WCO65035.1"/>
    </source>
</evidence>
<accession>A0AAF0BTL7</accession>
<dbReference type="PANTHER" id="PTHR43833">
    <property type="entry name" value="POTASSIUM CHANNEL PROTEIN 2-RELATED-RELATED"/>
    <property type="match status" value="1"/>
</dbReference>
<dbReference type="GO" id="GO:0005886">
    <property type="term" value="C:plasma membrane"/>
    <property type="evidence" value="ECO:0007669"/>
    <property type="project" value="UniProtKB-SubCell"/>
</dbReference>
<name>A0AAF0BTL7_9ACTN</name>
<feature type="domain" description="RCK N-terminal" evidence="3">
    <location>
        <begin position="114"/>
        <end position="228"/>
    </location>
</feature>
<sequence>MAGARSRRDDPWRRVVIGLATIVVVHLIGVVGYLALGLSPLDALYQTVTTVTTVGFREVAEPTAPFKAFTIVLALGGIGTVLYTLSALFETVVEGRLTDHTRRRRMERHITALHDHIIVCGWGRVGRTMVEHAEGAGAEVVVVERDPERLAQLTVPWVAGDATDDVTLQHAGLDRARTLVVALDTDADNLYVTLSARALRPDLFIVARARNDSAEPKLIQAGANRVVNPQQIGGARMAALALSHHVADFLDVVMHDGSLEFRLDDVAVAPGSPLDATTLRDAHLRGRTGALVLAIRDGAGEFRTNPPPDTALGAGDVLIAVGTSDQLAALADLAGA</sequence>
<dbReference type="PANTHER" id="PTHR43833:SF9">
    <property type="entry name" value="POTASSIUM CHANNEL PROTEIN YUGO-RELATED"/>
    <property type="match status" value="1"/>
</dbReference>
<dbReference type="PROSITE" id="PS51202">
    <property type="entry name" value="RCK_C"/>
    <property type="match status" value="1"/>
</dbReference>
<dbReference type="InterPro" id="IPR036721">
    <property type="entry name" value="RCK_C_sf"/>
</dbReference>
<keyword evidence="2" id="KW-1133">Transmembrane helix</keyword>
<feature type="transmembrane region" description="Helical" evidence="2">
    <location>
        <begin position="15"/>
        <end position="36"/>
    </location>
</feature>
<dbReference type="InterPro" id="IPR003148">
    <property type="entry name" value="RCK_N"/>
</dbReference>
<feature type="domain" description="RCK C-terminal" evidence="4">
    <location>
        <begin position="251"/>
        <end position="336"/>
    </location>
</feature>
<dbReference type="Pfam" id="PF02254">
    <property type="entry name" value="TrkA_N"/>
    <property type="match status" value="1"/>
</dbReference>
<dbReference type="Pfam" id="PF02080">
    <property type="entry name" value="TrkA_C"/>
    <property type="match status" value="1"/>
</dbReference>
<evidence type="ECO:0000313" key="6">
    <source>
        <dbReference type="Proteomes" id="UP001216390"/>
    </source>
</evidence>
<dbReference type="EMBL" id="CP116942">
    <property type="protein sequence ID" value="WCO65035.1"/>
    <property type="molecule type" value="Genomic_DNA"/>
</dbReference>
<dbReference type="AlphaFoldDB" id="A0AAF0BTL7"/>
<dbReference type="InterPro" id="IPR013099">
    <property type="entry name" value="K_chnl_dom"/>
</dbReference>
<evidence type="ECO:0000256" key="1">
    <source>
        <dbReference type="ARBA" id="ARBA00004651"/>
    </source>
</evidence>
<dbReference type="InterPro" id="IPR050721">
    <property type="entry name" value="Trk_Ktr_HKT_K-transport"/>
</dbReference>
<dbReference type="GO" id="GO:0006813">
    <property type="term" value="P:potassium ion transport"/>
    <property type="evidence" value="ECO:0007669"/>
    <property type="project" value="InterPro"/>
</dbReference>
<dbReference type="Gene3D" id="1.10.287.70">
    <property type="match status" value="1"/>
</dbReference>
<dbReference type="InterPro" id="IPR006037">
    <property type="entry name" value="RCK_C"/>
</dbReference>
<dbReference type="SUPFAM" id="SSF116726">
    <property type="entry name" value="TrkA C-terminal domain-like"/>
    <property type="match status" value="1"/>
</dbReference>
<keyword evidence="2" id="KW-0812">Transmembrane</keyword>
<dbReference type="GO" id="GO:0008324">
    <property type="term" value="F:monoatomic cation transmembrane transporter activity"/>
    <property type="evidence" value="ECO:0007669"/>
    <property type="project" value="InterPro"/>
</dbReference>
<dbReference type="SUPFAM" id="SSF51735">
    <property type="entry name" value="NAD(P)-binding Rossmann-fold domains"/>
    <property type="match status" value="1"/>
</dbReference>
<feature type="transmembrane region" description="Helical" evidence="2">
    <location>
        <begin position="68"/>
        <end position="93"/>
    </location>
</feature>
<dbReference type="Gene3D" id="3.30.70.1450">
    <property type="entry name" value="Regulator of K+ conductance, C-terminal domain"/>
    <property type="match status" value="1"/>
</dbReference>
<dbReference type="SUPFAM" id="SSF81324">
    <property type="entry name" value="Voltage-gated potassium channels"/>
    <property type="match status" value="1"/>
</dbReference>
<evidence type="ECO:0000259" key="4">
    <source>
        <dbReference type="PROSITE" id="PS51202"/>
    </source>
</evidence>
<dbReference type="Gene3D" id="3.40.50.720">
    <property type="entry name" value="NAD(P)-binding Rossmann-like Domain"/>
    <property type="match status" value="1"/>
</dbReference>